<reference evidence="1 2" key="1">
    <citation type="submission" date="2018-01" db="EMBL/GenBank/DDBJ databases">
        <title>Genome sequence of a Cantenovulum-like bacteria.</title>
        <authorList>
            <person name="Tan W.R."/>
            <person name="Lau N.-S."/>
            <person name="Go F."/>
            <person name="Amirul A.-A.A."/>
        </authorList>
    </citation>
    <scope>NUCLEOTIDE SEQUENCE [LARGE SCALE GENOMIC DNA]</scope>
    <source>
        <strain evidence="1 2">CCB-QB4</strain>
    </source>
</reference>
<proteinExistence type="predicted"/>
<evidence type="ECO:0000313" key="1">
    <source>
        <dbReference type="EMBL" id="AWB68785.1"/>
    </source>
</evidence>
<dbReference type="EMBL" id="CP026604">
    <property type="protein sequence ID" value="AWB68785.1"/>
    <property type="molecule type" value="Genomic_DNA"/>
</dbReference>
<organism evidence="1 2">
    <name type="scientific">Saccharobesus litoralis</name>
    <dbReference type="NCBI Taxonomy" id="2172099"/>
    <lineage>
        <taxon>Bacteria</taxon>
        <taxon>Pseudomonadati</taxon>
        <taxon>Pseudomonadota</taxon>
        <taxon>Gammaproteobacteria</taxon>
        <taxon>Alteromonadales</taxon>
        <taxon>Alteromonadaceae</taxon>
        <taxon>Saccharobesus</taxon>
    </lineage>
</organism>
<dbReference type="AlphaFoldDB" id="A0A2S0VX79"/>
<keyword evidence="2" id="KW-1185">Reference proteome</keyword>
<dbReference type="RefSeq" id="WP_108604837.1">
    <property type="nucleotide sequence ID" value="NZ_CP026604.1"/>
</dbReference>
<name>A0A2S0VX79_9ALTE</name>
<dbReference type="Proteomes" id="UP000244441">
    <property type="component" value="Chromosome"/>
</dbReference>
<protein>
    <submittedName>
        <fullName evidence="1">Uncharacterized protein</fullName>
    </submittedName>
</protein>
<sequence>MMADEINNKSKQALERLLNAATSSAQTANIHKFDYFVQSNIAEQQGIERRMATEYAANEVLLKPFVK</sequence>
<accession>A0A2S0VX79</accession>
<gene>
    <name evidence="1" type="ORF">C2869_21335</name>
</gene>
<dbReference type="KEGG" id="cate:C2869_21335"/>
<evidence type="ECO:0000313" key="2">
    <source>
        <dbReference type="Proteomes" id="UP000244441"/>
    </source>
</evidence>